<gene>
    <name evidence="16 17 18 19 20 21" type="primary">LOC116289249</name>
</gene>
<feature type="transmembrane region" description="Helical" evidence="12">
    <location>
        <begin position="753"/>
        <end position="771"/>
    </location>
</feature>
<evidence type="ECO:0000256" key="12">
    <source>
        <dbReference type="SAM" id="Phobius"/>
    </source>
</evidence>
<dbReference type="Proteomes" id="UP000515163">
    <property type="component" value="Unplaced"/>
</dbReference>
<keyword evidence="9" id="KW-0325">Glycoprotein</keyword>
<keyword evidence="3 12" id="KW-0812">Transmembrane</keyword>
<dbReference type="SUPFAM" id="SSF53822">
    <property type="entry name" value="Periplasmic binding protein-like I"/>
    <property type="match status" value="1"/>
</dbReference>
<evidence type="ECO:0000313" key="15">
    <source>
        <dbReference type="Proteomes" id="UP000515163"/>
    </source>
</evidence>
<feature type="transmembrane region" description="Helical" evidence="12">
    <location>
        <begin position="783"/>
        <end position="803"/>
    </location>
</feature>
<feature type="transmembrane region" description="Helical" evidence="12">
    <location>
        <begin position="584"/>
        <end position="608"/>
    </location>
</feature>
<feature type="transmembrane region" description="Helical" evidence="12">
    <location>
        <begin position="698"/>
        <end position="718"/>
    </location>
</feature>
<dbReference type="AlphaFoldDB" id="A0A6P8HA09"/>
<evidence type="ECO:0000256" key="4">
    <source>
        <dbReference type="ARBA" id="ARBA00022729"/>
    </source>
</evidence>
<dbReference type="OrthoDB" id="425344at2759"/>
<evidence type="ECO:0000256" key="8">
    <source>
        <dbReference type="ARBA" id="ARBA00023170"/>
    </source>
</evidence>
<dbReference type="RefSeq" id="XP_031552002.1">
    <property type="nucleotide sequence ID" value="XM_031696142.1"/>
</dbReference>
<dbReference type="GO" id="GO:0050909">
    <property type="term" value="P:sensory perception of taste"/>
    <property type="evidence" value="ECO:0007669"/>
    <property type="project" value="UniProtKB-ARBA"/>
</dbReference>
<keyword evidence="6" id="KW-0297">G-protein coupled receptor</keyword>
<dbReference type="RefSeq" id="XP_031552000.1">
    <property type="nucleotide sequence ID" value="XM_031696140.1"/>
</dbReference>
<evidence type="ECO:0000256" key="11">
    <source>
        <dbReference type="ARBA" id="ARBA00038492"/>
    </source>
</evidence>
<dbReference type="InterPro" id="IPR011500">
    <property type="entry name" value="GPCR_3_9-Cys_dom"/>
</dbReference>
<comment type="subcellular location">
    <subcellularLocation>
        <location evidence="1">Cell membrane</location>
        <topology evidence="1">Multi-pass membrane protein</topology>
    </subcellularLocation>
</comment>
<evidence type="ECO:0000256" key="6">
    <source>
        <dbReference type="ARBA" id="ARBA00023040"/>
    </source>
</evidence>
<evidence type="ECO:0000256" key="2">
    <source>
        <dbReference type="ARBA" id="ARBA00022475"/>
    </source>
</evidence>
<dbReference type="RefSeq" id="XP_031551999.1">
    <property type="nucleotide sequence ID" value="XM_031696139.1"/>
</dbReference>
<dbReference type="InterPro" id="IPR038550">
    <property type="entry name" value="GPCR_3_9-Cys_sf"/>
</dbReference>
<dbReference type="InterPro" id="IPR000337">
    <property type="entry name" value="GPCR_3"/>
</dbReference>
<feature type="transmembrane region" description="Helical" evidence="12">
    <location>
        <begin position="653"/>
        <end position="670"/>
    </location>
</feature>
<dbReference type="GO" id="GO:0004930">
    <property type="term" value="F:G protein-coupled receptor activity"/>
    <property type="evidence" value="ECO:0007669"/>
    <property type="project" value="UniProtKB-KW"/>
</dbReference>
<dbReference type="GeneID" id="116289249"/>
<evidence type="ECO:0000256" key="13">
    <source>
        <dbReference type="SAM" id="SignalP"/>
    </source>
</evidence>
<evidence type="ECO:0000256" key="9">
    <source>
        <dbReference type="ARBA" id="ARBA00023180"/>
    </source>
</evidence>
<dbReference type="RefSeq" id="XP_031552003.1">
    <property type="nucleotide sequence ID" value="XM_031696143.1"/>
</dbReference>
<dbReference type="GO" id="GO:0005886">
    <property type="term" value="C:plasma membrane"/>
    <property type="evidence" value="ECO:0007669"/>
    <property type="project" value="UniProtKB-SubCell"/>
</dbReference>
<evidence type="ECO:0000313" key="17">
    <source>
        <dbReference type="RefSeq" id="XP_031551998.1"/>
    </source>
</evidence>
<evidence type="ECO:0000313" key="18">
    <source>
        <dbReference type="RefSeq" id="XP_031551999.1"/>
    </source>
</evidence>
<dbReference type="FunFam" id="3.40.50.2300:FF:000016">
    <property type="entry name" value="Taste 1 receptor member 2"/>
    <property type="match status" value="1"/>
</dbReference>
<dbReference type="Pfam" id="PF00003">
    <property type="entry name" value="7tm_3"/>
    <property type="match status" value="1"/>
</dbReference>
<keyword evidence="15" id="KW-1185">Reference proteome</keyword>
<evidence type="ECO:0000256" key="7">
    <source>
        <dbReference type="ARBA" id="ARBA00023136"/>
    </source>
</evidence>
<evidence type="ECO:0000313" key="21">
    <source>
        <dbReference type="RefSeq" id="XP_031552003.1"/>
    </source>
</evidence>
<evidence type="ECO:0000313" key="19">
    <source>
        <dbReference type="RefSeq" id="XP_031552000.1"/>
    </source>
</evidence>
<evidence type="ECO:0000259" key="14">
    <source>
        <dbReference type="PROSITE" id="PS50259"/>
    </source>
</evidence>
<evidence type="ECO:0000256" key="1">
    <source>
        <dbReference type="ARBA" id="ARBA00004651"/>
    </source>
</evidence>
<keyword evidence="5 12" id="KW-1133">Transmembrane helix</keyword>
<dbReference type="InterPro" id="IPR017978">
    <property type="entry name" value="GPCR_3_C"/>
</dbReference>
<dbReference type="RefSeq" id="XP_031551997.1">
    <property type="nucleotide sequence ID" value="XM_031696137.1"/>
</dbReference>
<dbReference type="CDD" id="cd13953">
    <property type="entry name" value="7tm_classC_mGluR-like"/>
    <property type="match status" value="1"/>
</dbReference>
<dbReference type="PRINTS" id="PR00248">
    <property type="entry name" value="GPCRMGR"/>
</dbReference>
<evidence type="ECO:0000313" key="16">
    <source>
        <dbReference type="RefSeq" id="XP_031551997.1"/>
    </source>
</evidence>
<dbReference type="Gene3D" id="2.10.50.30">
    <property type="entry name" value="GPCR, family 3, nine cysteines domain"/>
    <property type="match status" value="1"/>
</dbReference>
<evidence type="ECO:0000256" key="5">
    <source>
        <dbReference type="ARBA" id="ARBA00022989"/>
    </source>
</evidence>
<keyword evidence="2" id="KW-1003">Cell membrane</keyword>
<name>A0A6P8HA09_ACTTE</name>
<dbReference type="PANTHER" id="PTHR24060">
    <property type="entry name" value="METABOTROPIC GLUTAMATE RECEPTOR"/>
    <property type="match status" value="1"/>
</dbReference>
<feature type="transmembrane region" description="Helical" evidence="12">
    <location>
        <begin position="620"/>
        <end position="641"/>
    </location>
</feature>
<comment type="similarity">
    <text evidence="11">Belongs to the G-protein coupled receptor 3 family. TAS1R subfamily.</text>
</comment>
<keyword evidence="10" id="KW-0807">Transducer</keyword>
<evidence type="ECO:0000313" key="20">
    <source>
        <dbReference type="RefSeq" id="XP_031552002.1"/>
    </source>
</evidence>
<proteinExistence type="inferred from homology"/>
<feature type="chain" id="PRO_5044653023" evidence="13">
    <location>
        <begin position="23"/>
        <end position="870"/>
    </location>
</feature>
<sequence>MTSLKQVFICLAVSIVATTTVGNSHRLYKKGDVILGALLSIHNSGEDTTCGKLNVFGLGFAETMIYAIDIINNSSDILPGVTLGYDIRDYCESPTLAMKWTHEFVKNNFMVNFDLGLCGNQSQYANHYHGRASSSPNSSKILESPIVSVVGAYDSDTTVLVAQLLQVVNIPLVSPFSTSEQLSSSYYSAFFRTVPPDGLQAKAMADLIERFNWNYIAVVAVDHSYGRYGVRALENEAQKRKTFCTGLIQYLPRSSFETKMENIIETLLKRKRVRVIVLWANSHQSVEFIKKAMNAGLHDKVWILSDDFATSSNDYYFKEFTNKVKGVFLGVAHHLHNDSSLSRYMSSLPLLGKRHGWWDEFLEEEFNCTSSSSKPYLPQCSKRNLKLSTSTLKNLFNPFTPYVVDAVKAIAHAIDAMYRCNESIRQCPKTRPFIKSEDLVDYIRNVTVRGITGQVWFDGSGNPKSSSYDIINIYNQSGSFMKTTIGTWGINGGLQINASLIKWSVPEKEAPSSICTERCSPGTWRTRMKNCCWECMPCDNSSVSNLYDAPQCKRCNGVLVPNGMKTACIEVTVVNVKFSSSVGIIFTTIAGIGILLAIVSLLLFIKFYHTPLVKSSNRELSFFLLAIIVFGFALAIVHVTLPTNSICKLTQPWRYSIHCLSVSILFIKTVRMARAFQLEMPGLPKFCKRSVVNAKLQVITLVFLNTCPVLLAILWRVLDEPHVVKEYNELPHETRVEYICKPYQGNTGYGLELSSLCYLILLTVMCIFYSFKARNLPGNFNETRYIGLSLYILLLSWLAYFPINSALKGWYVAVISSATASLASYGLLGCIFGPKIFIILFHSEMNTNEFVRAELRIANRGTNSVSAQSS</sequence>
<dbReference type="InterPro" id="IPR050726">
    <property type="entry name" value="mGluR"/>
</dbReference>
<feature type="transmembrane region" description="Helical" evidence="12">
    <location>
        <begin position="809"/>
        <end position="832"/>
    </location>
</feature>
<evidence type="ECO:0000256" key="3">
    <source>
        <dbReference type="ARBA" id="ARBA00022692"/>
    </source>
</evidence>
<keyword evidence="8" id="KW-0675">Receptor</keyword>
<dbReference type="PROSITE" id="PS50259">
    <property type="entry name" value="G_PROTEIN_RECEP_F3_4"/>
    <property type="match status" value="1"/>
</dbReference>
<feature type="signal peptide" evidence="13">
    <location>
        <begin position="1"/>
        <end position="22"/>
    </location>
</feature>
<dbReference type="RefSeq" id="XP_031551998.1">
    <property type="nucleotide sequence ID" value="XM_031696138.1"/>
</dbReference>
<dbReference type="InterPro" id="IPR001828">
    <property type="entry name" value="ANF_lig-bd_rcpt"/>
</dbReference>
<dbReference type="Gene3D" id="3.40.50.2300">
    <property type="match status" value="2"/>
</dbReference>
<organism evidence="15 17">
    <name type="scientific">Actinia tenebrosa</name>
    <name type="common">Australian red waratah sea anemone</name>
    <dbReference type="NCBI Taxonomy" id="6105"/>
    <lineage>
        <taxon>Eukaryota</taxon>
        <taxon>Metazoa</taxon>
        <taxon>Cnidaria</taxon>
        <taxon>Anthozoa</taxon>
        <taxon>Hexacorallia</taxon>
        <taxon>Actiniaria</taxon>
        <taxon>Actiniidae</taxon>
        <taxon>Actinia</taxon>
    </lineage>
</organism>
<evidence type="ECO:0000256" key="10">
    <source>
        <dbReference type="ARBA" id="ARBA00023224"/>
    </source>
</evidence>
<protein>
    <submittedName>
        <fullName evidence="16 17">Metabotropic glutamate receptor-like</fullName>
    </submittedName>
</protein>
<dbReference type="FunFam" id="2.10.50.30:FF:000004">
    <property type="entry name" value="Taste receptor type 1 member 3-like protein"/>
    <property type="match status" value="1"/>
</dbReference>
<feature type="domain" description="G-protein coupled receptors family 3 profile" evidence="14">
    <location>
        <begin position="582"/>
        <end position="855"/>
    </location>
</feature>
<keyword evidence="4 13" id="KW-0732">Signal</keyword>
<accession>A0A6P8HA09</accession>
<dbReference type="InterPro" id="IPR028082">
    <property type="entry name" value="Peripla_BP_I"/>
</dbReference>
<dbReference type="Pfam" id="PF07562">
    <property type="entry name" value="NCD3G"/>
    <property type="match status" value="1"/>
</dbReference>
<reference evidence="16 17" key="1">
    <citation type="submission" date="2025-04" db="UniProtKB">
        <authorList>
            <consortium name="RefSeq"/>
        </authorList>
    </citation>
    <scope>IDENTIFICATION</scope>
    <source>
        <tissue evidence="16 17">Tentacle</tissue>
    </source>
</reference>
<keyword evidence="7 12" id="KW-0472">Membrane</keyword>
<dbReference type="KEGG" id="aten:116289249"/>
<dbReference type="Pfam" id="PF01094">
    <property type="entry name" value="ANF_receptor"/>
    <property type="match status" value="1"/>
</dbReference>